<dbReference type="SUPFAM" id="SSF51735">
    <property type="entry name" value="NAD(P)-binding Rossmann-fold domains"/>
    <property type="match status" value="1"/>
</dbReference>
<dbReference type="GO" id="GO:0016020">
    <property type="term" value="C:membrane"/>
    <property type="evidence" value="ECO:0007669"/>
    <property type="project" value="UniProtKB-SubCell"/>
</dbReference>
<reference evidence="8 9" key="1">
    <citation type="submission" date="2021-09" db="EMBL/GenBank/DDBJ databases">
        <title>Genomic insights and catalytic innovation underlie evolution of tropane alkaloids biosynthesis.</title>
        <authorList>
            <person name="Wang Y.-J."/>
            <person name="Tian T."/>
            <person name="Huang J.-P."/>
            <person name="Huang S.-X."/>
        </authorList>
    </citation>
    <scope>NUCLEOTIDE SEQUENCE [LARGE SCALE GENOMIC DNA]</scope>
    <source>
        <strain evidence="8">KIB-2018</strain>
        <tissue evidence="8">Leaf</tissue>
    </source>
</reference>
<evidence type="ECO:0000313" key="9">
    <source>
        <dbReference type="Proteomes" id="UP001159364"/>
    </source>
</evidence>
<sequence length="336" mass="37459">MDLVHNLFSLLFPPLNTILLLCVLPLYLIIKLIDSLRRHFHSENVAGKVVIVTGAASGIGEIITYEYAKRRACLALVDIKEDCLKPVVDKARALGSPDVIAIVADVSKLEDCERFVNEAVQHFGKLDHLVNNAGMALEEDFGYVNKISALRRLMDVNFWGAVYGTQFALPHLRKSKGKIIAVASCLGWYPIPKSSFCYDPHPTSASKAALISFCESLRSEFGGEIGVTIVIPGNIRTDMTQKVTIHLIILEKSNKNFIIPSVSRQACGKAIVSSGCRGDNYLVVPSWVSFLFLWRFWYPEIADLVNRWAFVLRDNYNNKSKLNPSSVNQIDDLKSN</sequence>
<dbReference type="GO" id="GO:0016491">
    <property type="term" value="F:oxidoreductase activity"/>
    <property type="evidence" value="ECO:0007669"/>
    <property type="project" value="UniProtKB-KW"/>
</dbReference>
<comment type="similarity">
    <text evidence="2 6">Belongs to the short-chain dehydrogenases/reductases (SDR) family.</text>
</comment>
<name>A0AAV8U2E5_9ROSI</name>
<dbReference type="Gene3D" id="3.40.50.720">
    <property type="entry name" value="NAD(P)-binding Rossmann-like Domain"/>
    <property type="match status" value="1"/>
</dbReference>
<evidence type="ECO:0000256" key="6">
    <source>
        <dbReference type="RuleBase" id="RU000363"/>
    </source>
</evidence>
<dbReference type="Proteomes" id="UP001159364">
    <property type="component" value="Linkage Group LG02"/>
</dbReference>
<dbReference type="PRINTS" id="PR00080">
    <property type="entry name" value="SDRFAMILY"/>
</dbReference>
<dbReference type="GO" id="GO:0005829">
    <property type="term" value="C:cytosol"/>
    <property type="evidence" value="ECO:0007669"/>
    <property type="project" value="TreeGrafter"/>
</dbReference>
<comment type="caution">
    <text evidence="8">The sequence shown here is derived from an EMBL/GenBank/DDBJ whole genome shotgun (WGS) entry which is preliminary data.</text>
</comment>
<evidence type="ECO:0000256" key="3">
    <source>
        <dbReference type="ARBA" id="ARBA00022857"/>
    </source>
</evidence>
<organism evidence="8 9">
    <name type="scientific">Erythroxylum novogranatense</name>
    <dbReference type="NCBI Taxonomy" id="1862640"/>
    <lineage>
        <taxon>Eukaryota</taxon>
        <taxon>Viridiplantae</taxon>
        <taxon>Streptophyta</taxon>
        <taxon>Embryophyta</taxon>
        <taxon>Tracheophyta</taxon>
        <taxon>Spermatophyta</taxon>
        <taxon>Magnoliopsida</taxon>
        <taxon>eudicotyledons</taxon>
        <taxon>Gunneridae</taxon>
        <taxon>Pentapetalae</taxon>
        <taxon>rosids</taxon>
        <taxon>fabids</taxon>
        <taxon>Malpighiales</taxon>
        <taxon>Erythroxylaceae</taxon>
        <taxon>Erythroxylum</taxon>
    </lineage>
</organism>
<evidence type="ECO:0000256" key="1">
    <source>
        <dbReference type="ARBA" id="ARBA00004606"/>
    </source>
</evidence>
<feature type="transmembrane region" description="Helical" evidence="7">
    <location>
        <begin position="6"/>
        <end position="30"/>
    </location>
</feature>
<keyword evidence="5" id="KW-0560">Oxidoreductase</keyword>
<evidence type="ECO:0000256" key="2">
    <source>
        <dbReference type="ARBA" id="ARBA00006484"/>
    </source>
</evidence>
<keyword evidence="9" id="KW-1185">Reference proteome</keyword>
<comment type="subcellular location">
    <subcellularLocation>
        <location evidence="1">Membrane</location>
        <topology evidence="1">Single-pass type II membrane protein</topology>
    </subcellularLocation>
</comment>
<keyword evidence="7" id="KW-0812">Transmembrane</keyword>
<dbReference type="PRINTS" id="PR00081">
    <property type="entry name" value="GDHRDH"/>
</dbReference>
<keyword evidence="7" id="KW-0472">Membrane</keyword>
<evidence type="ECO:0000256" key="7">
    <source>
        <dbReference type="SAM" id="Phobius"/>
    </source>
</evidence>
<dbReference type="InterPro" id="IPR002347">
    <property type="entry name" value="SDR_fam"/>
</dbReference>
<dbReference type="AlphaFoldDB" id="A0AAV8U2E5"/>
<proteinExistence type="inferred from homology"/>
<accession>A0AAV8U2E5</accession>
<dbReference type="EMBL" id="JAIWQS010000002">
    <property type="protein sequence ID" value="KAJ8772404.1"/>
    <property type="molecule type" value="Genomic_DNA"/>
</dbReference>
<dbReference type="InterPro" id="IPR036291">
    <property type="entry name" value="NAD(P)-bd_dom_sf"/>
</dbReference>
<evidence type="ECO:0000256" key="5">
    <source>
        <dbReference type="ARBA" id="ARBA00023002"/>
    </source>
</evidence>
<dbReference type="PANTHER" id="PTHR43391">
    <property type="entry name" value="RETINOL DEHYDROGENASE-RELATED"/>
    <property type="match status" value="1"/>
</dbReference>
<dbReference type="Pfam" id="PF00106">
    <property type="entry name" value="adh_short"/>
    <property type="match status" value="1"/>
</dbReference>
<evidence type="ECO:0000313" key="8">
    <source>
        <dbReference type="EMBL" id="KAJ8772404.1"/>
    </source>
</evidence>
<gene>
    <name evidence="8" type="ORF">K2173_027581</name>
</gene>
<protein>
    <recommendedName>
        <fullName evidence="10">11-beta-hydroxysteroid dehydrogenase-like 4A</fullName>
    </recommendedName>
</protein>
<evidence type="ECO:0000256" key="4">
    <source>
        <dbReference type="ARBA" id="ARBA00022968"/>
    </source>
</evidence>
<dbReference type="PANTHER" id="PTHR43391:SF69">
    <property type="entry name" value="11-BETA-HYDROXYSTEROID DEHYDROGENASE-LIKE 6"/>
    <property type="match status" value="1"/>
</dbReference>
<keyword evidence="7" id="KW-1133">Transmembrane helix</keyword>
<keyword evidence="4" id="KW-0735">Signal-anchor</keyword>
<evidence type="ECO:0008006" key="10">
    <source>
        <dbReference type="Google" id="ProtNLM"/>
    </source>
</evidence>
<keyword evidence="3" id="KW-0521">NADP</keyword>